<gene>
    <name evidence="1" type="ORF">GCM10007380_29630</name>
</gene>
<comment type="caution">
    <text evidence="1">The sequence shown here is derived from an EMBL/GenBank/DDBJ whole genome shotgun (WGS) entry which is preliminary data.</text>
</comment>
<dbReference type="AlphaFoldDB" id="A0A8J3AN49"/>
<organism evidence="1 2">
    <name type="scientific">Gottfriedia solisilvae</name>
    <dbReference type="NCBI Taxonomy" id="1516104"/>
    <lineage>
        <taxon>Bacteria</taxon>
        <taxon>Bacillati</taxon>
        <taxon>Bacillota</taxon>
        <taxon>Bacilli</taxon>
        <taxon>Bacillales</taxon>
        <taxon>Bacillaceae</taxon>
        <taxon>Gottfriedia</taxon>
    </lineage>
</organism>
<dbReference type="Proteomes" id="UP000626244">
    <property type="component" value="Unassembled WGS sequence"/>
</dbReference>
<proteinExistence type="predicted"/>
<name>A0A8J3AN49_9BACI</name>
<sequence>MTGKGIFINAPIDVNDANKDMTVNDKVLFCITSSLLIFQIDKLIKLNYHANKIYVNQINYLG</sequence>
<evidence type="ECO:0000313" key="2">
    <source>
        <dbReference type="Proteomes" id="UP000626244"/>
    </source>
</evidence>
<dbReference type="EMBL" id="BMHB01000001">
    <property type="protein sequence ID" value="GGI15759.1"/>
    <property type="molecule type" value="Genomic_DNA"/>
</dbReference>
<evidence type="ECO:0000313" key="1">
    <source>
        <dbReference type="EMBL" id="GGI15759.1"/>
    </source>
</evidence>
<keyword evidence="2" id="KW-1185">Reference proteome</keyword>
<accession>A0A8J3AN49</accession>
<reference evidence="2" key="1">
    <citation type="journal article" date="2019" name="Int. J. Syst. Evol. Microbiol.">
        <title>The Global Catalogue of Microorganisms (GCM) 10K type strain sequencing project: providing services to taxonomists for standard genome sequencing and annotation.</title>
        <authorList>
            <consortium name="The Broad Institute Genomics Platform"/>
            <consortium name="The Broad Institute Genome Sequencing Center for Infectious Disease"/>
            <person name="Wu L."/>
            <person name="Ma J."/>
        </authorList>
    </citation>
    <scope>NUCLEOTIDE SEQUENCE [LARGE SCALE GENOMIC DNA]</scope>
    <source>
        <strain evidence="2">CGMCC 1.14993</strain>
    </source>
</reference>
<protein>
    <submittedName>
        <fullName evidence="1">Uncharacterized protein</fullName>
    </submittedName>
</protein>